<accession>A0ABM8XEL6</accession>
<comment type="caution">
    <text evidence="2">The sequence shown here is derived from an EMBL/GenBank/DDBJ whole genome shotgun (WGS) entry which is preliminary data.</text>
</comment>
<dbReference type="InterPro" id="IPR025870">
    <property type="entry name" value="Glyoxalase-like_dom"/>
</dbReference>
<dbReference type="InterPro" id="IPR029068">
    <property type="entry name" value="Glyas_Bleomycin-R_OHBP_Dase"/>
</dbReference>
<proteinExistence type="predicted"/>
<protein>
    <recommendedName>
        <fullName evidence="1">Glyoxalase-like domain-containing protein</fullName>
    </recommendedName>
</protein>
<dbReference type="RefSeq" id="WP_224043121.1">
    <property type="nucleotide sequence ID" value="NZ_CAJZAH010000003.1"/>
</dbReference>
<dbReference type="Proteomes" id="UP000721236">
    <property type="component" value="Unassembled WGS sequence"/>
</dbReference>
<sequence length="225" mass="23972">MPLALDHLVIAAATLDAGAQYVADTLGVTPAGGGKHTAMGTHNRLLGLYGGVYLEVIAIDPDAEAPARPRWFGLDAGEMQRRLAHGPFLAHWVARVERPADLSAWQGQYPERIAPVIPMTRGDLRWRITVPADGSLPGWPACDPELAGDGVLPTLIQWDVPTHPSALLPKQDLALRGLVATHPRSGEIGQALAWLGADGLIDVEAGDVPALRADIETPQGIRTLR</sequence>
<evidence type="ECO:0000313" key="2">
    <source>
        <dbReference type="EMBL" id="CAG9178544.1"/>
    </source>
</evidence>
<reference evidence="2 3" key="1">
    <citation type="submission" date="2021-08" db="EMBL/GenBank/DDBJ databases">
        <authorList>
            <person name="Peeters C."/>
        </authorList>
    </citation>
    <scope>NUCLEOTIDE SEQUENCE [LARGE SCALE GENOMIC DNA]</scope>
    <source>
        <strain evidence="2 3">LMG 21510</strain>
    </source>
</reference>
<feature type="domain" description="Glyoxalase-like" evidence="1">
    <location>
        <begin position="5"/>
        <end position="195"/>
    </location>
</feature>
<dbReference type="Gene3D" id="3.10.180.10">
    <property type="entry name" value="2,3-Dihydroxybiphenyl 1,2-Dioxygenase, domain 1"/>
    <property type="match status" value="1"/>
</dbReference>
<gene>
    <name evidence="2" type="ORF">LMG21510_03612</name>
</gene>
<keyword evidence="3" id="KW-1185">Reference proteome</keyword>
<evidence type="ECO:0000313" key="3">
    <source>
        <dbReference type="Proteomes" id="UP000721236"/>
    </source>
</evidence>
<evidence type="ECO:0000259" key="1">
    <source>
        <dbReference type="Pfam" id="PF13468"/>
    </source>
</evidence>
<organism evidence="2 3">
    <name type="scientific">Cupriavidus respiraculi</name>
    <dbReference type="NCBI Taxonomy" id="195930"/>
    <lineage>
        <taxon>Bacteria</taxon>
        <taxon>Pseudomonadati</taxon>
        <taxon>Pseudomonadota</taxon>
        <taxon>Betaproteobacteria</taxon>
        <taxon>Burkholderiales</taxon>
        <taxon>Burkholderiaceae</taxon>
        <taxon>Cupriavidus</taxon>
    </lineage>
</organism>
<dbReference type="EMBL" id="CAJZAH010000003">
    <property type="protein sequence ID" value="CAG9178544.1"/>
    <property type="molecule type" value="Genomic_DNA"/>
</dbReference>
<name>A0ABM8XEL6_9BURK</name>
<dbReference type="Pfam" id="PF13468">
    <property type="entry name" value="Glyoxalase_3"/>
    <property type="match status" value="1"/>
</dbReference>